<proteinExistence type="predicted"/>
<feature type="non-terminal residue" evidence="3">
    <location>
        <position position="1"/>
    </location>
</feature>
<protein>
    <recommendedName>
        <fullName evidence="5">Transcription factor domain-containing protein</fullName>
    </recommendedName>
</protein>
<dbReference type="OrthoDB" id="5418899at2759"/>
<name>A0A9P4TYK8_9PEZI</name>
<sequence>VLFLIRHFSKNIAPWMDLFDHTKYFQVFVPALAQYNRLLTCAVAAVSAKHLTRIMSSEIHIKFPEVNWTFKSAQYYSEALQILQSFIPKQGQPQEPPTIPASEVDGIAKKLRNSYFSSTCLKERCMVADFVLAASCILSLYASLDSAESEPDRHLVGAKSLLDAALPQDYAAQHPRNSHLPTLCHAKRACFWFVAREDYLTAFSKNSRTSFDPYSQSIWENAGLLYDSEGLPDCSVIQSSNPSGGCPAERENLVSNILTWILCCIVNLISSTDDIGFATATMRNSLRLLTAQQLWYALDSWYSALPMEFEPYGWLACPPNSDGFTEVFFSKPSSAATMQHYHFARLLLLETDFTSIIFGFGESGRRQKERQIQEHSRDILSIAVGCPDAAALVLMVQPLFVAGKCLRTDKERGNVVQYLQSIETQLGWRTDHVVKQLLEYWAMESTA</sequence>
<keyword evidence="4" id="KW-1185">Reference proteome</keyword>
<dbReference type="GO" id="GO:0045944">
    <property type="term" value="P:positive regulation of transcription by RNA polymerase II"/>
    <property type="evidence" value="ECO:0007669"/>
    <property type="project" value="TreeGrafter"/>
</dbReference>
<keyword evidence="2" id="KW-0539">Nucleus</keyword>
<dbReference type="GO" id="GO:0003700">
    <property type="term" value="F:DNA-binding transcription factor activity"/>
    <property type="evidence" value="ECO:0007669"/>
    <property type="project" value="TreeGrafter"/>
</dbReference>
<evidence type="ECO:0000313" key="4">
    <source>
        <dbReference type="Proteomes" id="UP000800235"/>
    </source>
</evidence>
<evidence type="ECO:0000256" key="2">
    <source>
        <dbReference type="ARBA" id="ARBA00023242"/>
    </source>
</evidence>
<dbReference type="PANTHER" id="PTHR37534:SF9">
    <property type="entry name" value="ZN(II)2CYS6 TRANSCRIPTION FACTOR (EUROFUNG)"/>
    <property type="match status" value="1"/>
</dbReference>
<reference evidence="3" key="1">
    <citation type="journal article" date="2020" name="Stud. Mycol.">
        <title>101 Dothideomycetes genomes: a test case for predicting lifestyles and emergence of pathogens.</title>
        <authorList>
            <person name="Haridas S."/>
            <person name="Albert R."/>
            <person name="Binder M."/>
            <person name="Bloem J."/>
            <person name="Labutti K."/>
            <person name="Salamov A."/>
            <person name="Andreopoulos B."/>
            <person name="Baker S."/>
            <person name="Barry K."/>
            <person name="Bills G."/>
            <person name="Bluhm B."/>
            <person name="Cannon C."/>
            <person name="Castanera R."/>
            <person name="Culley D."/>
            <person name="Daum C."/>
            <person name="Ezra D."/>
            <person name="Gonzalez J."/>
            <person name="Henrissat B."/>
            <person name="Kuo A."/>
            <person name="Liang C."/>
            <person name="Lipzen A."/>
            <person name="Lutzoni F."/>
            <person name="Magnuson J."/>
            <person name="Mondo S."/>
            <person name="Nolan M."/>
            <person name="Ohm R."/>
            <person name="Pangilinan J."/>
            <person name="Park H.-J."/>
            <person name="Ramirez L."/>
            <person name="Alfaro M."/>
            <person name="Sun H."/>
            <person name="Tritt A."/>
            <person name="Yoshinaga Y."/>
            <person name="Zwiers L.-H."/>
            <person name="Turgeon B."/>
            <person name="Goodwin S."/>
            <person name="Spatafora J."/>
            <person name="Crous P."/>
            <person name="Grigoriev I."/>
        </authorList>
    </citation>
    <scope>NUCLEOTIDE SEQUENCE</scope>
    <source>
        <strain evidence="3">CBS 130266</strain>
    </source>
</reference>
<dbReference type="GO" id="GO:0005634">
    <property type="term" value="C:nucleus"/>
    <property type="evidence" value="ECO:0007669"/>
    <property type="project" value="UniProtKB-SubCell"/>
</dbReference>
<accession>A0A9P4TYK8</accession>
<dbReference type="Proteomes" id="UP000800235">
    <property type="component" value="Unassembled WGS sequence"/>
</dbReference>
<evidence type="ECO:0000256" key="1">
    <source>
        <dbReference type="ARBA" id="ARBA00004123"/>
    </source>
</evidence>
<comment type="subcellular location">
    <subcellularLocation>
        <location evidence="1">Nucleus</location>
    </subcellularLocation>
</comment>
<gene>
    <name evidence="3" type="ORF">EJ08DRAFT_589832</name>
</gene>
<dbReference type="Pfam" id="PF11951">
    <property type="entry name" value="Fungal_trans_2"/>
    <property type="match status" value="1"/>
</dbReference>
<comment type="caution">
    <text evidence="3">The sequence shown here is derived from an EMBL/GenBank/DDBJ whole genome shotgun (WGS) entry which is preliminary data.</text>
</comment>
<dbReference type="InterPro" id="IPR021858">
    <property type="entry name" value="Fun_TF"/>
</dbReference>
<evidence type="ECO:0008006" key="5">
    <source>
        <dbReference type="Google" id="ProtNLM"/>
    </source>
</evidence>
<dbReference type="AlphaFoldDB" id="A0A9P4TYK8"/>
<dbReference type="EMBL" id="MU007042">
    <property type="protein sequence ID" value="KAF2429982.1"/>
    <property type="molecule type" value="Genomic_DNA"/>
</dbReference>
<dbReference type="GO" id="GO:0000976">
    <property type="term" value="F:transcription cis-regulatory region binding"/>
    <property type="evidence" value="ECO:0007669"/>
    <property type="project" value="TreeGrafter"/>
</dbReference>
<evidence type="ECO:0000313" key="3">
    <source>
        <dbReference type="EMBL" id="KAF2429982.1"/>
    </source>
</evidence>
<organism evidence="3 4">
    <name type="scientific">Tothia fuscella</name>
    <dbReference type="NCBI Taxonomy" id="1048955"/>
    <lineage>
        <taxon>Eukaryota</taxon>
        <taxon>Fungi</taxon>
        <taxon>Dikarya</taxon>
        <taxon>Ascomycota</taxon>
        <taxon>Pezizomycotina</taxon>
        <taxon>Dothideomycetes</taxon>
        <taxon>Pleosporomycetidae</taxon>
        <taxon>Venturiales</taxon>
        <taxon>Cylindrosympodiaceae</taxon>
        <taxon>Tothia</taxon>
    </lineage>
</organism>
<dbReference type="PANTHER" id="PTHR37534">
    <property type="entry name" value="TRANSCRIPTIONAL ACTIVATOR PROTEIN UGA3"/>
    <property type="match status" value="1"/>
</dbReference>